<keyword evidence="2" id="KW-0677">Repeat</keyword>
<dbReference type="Gene3D" id="2.160.10.10">
    <property type="entry name" value="Hexapeptide repeat proteins"/>
    <property type="match status" value="1"/>
</dbReference>
<keyword evidence="3 4" id="KW-0012">Acyltransferase</keyword>
<accession>A0A7T7UVN3</accession>
<dbReference type="PROSITE" id="PS00101">
    <property type="entry name" value="HEXAPEP_TRANSFERASES"/>
    <property type="match status" value="1"/>
</dbReference>
<dbReference type="SUPFAM" id="SSF51161">
    <property type="entry name" value="Trimeric LpxA-like enzymes"/>
    <property type="match status" value="1"/>
</dbReference>
<dbReference type="InterPro" id="IPR051159">
    <property type="entry name" value="Hexapeptide_acetyltransf"/>
</dbReference>
<evidence type="ECO:0000256" key="1">
    <source>
        <dbReference type="ARBA" id="ARBA00022679"/>
    </source>
</evidence>
<evidence type="ECO:0000313" key="4">
    <source>
        <dbReference type="EMBL" id="QQN57022.1"/>
    </source>
</evidence>
<dbReference type="CDD" id="cd04647">
    <property type="entry name" value="LbH_MAT_like"/>
    <property type="match status" value="1"/>
</dbReference>
<sequence length="203" mass="22893">MIFDLKYSVKKILYKIVNTSIKYSRQVELNIIINKLKRRGENIRLELPIKYYGLEYVSIGDNFSALDNFRIEAINAYENEVYTPEIIIGNNVIIQQFCHIGAINRVVIEDNVLIASRVFITDHFHGNTNNLSDFKLPPIKRKLYSKGDVIIKKNVWIGEGVVILPGVVIGENAIIGSNSVITKDIPANTIVGGVPARIIKQLI</sequence>
<dbReference type="GO" id="GO:0016746">
    <property type="term" value="F:acyltransferase activity"/>
    <property type="evidence" value="ECO:0007669"/>
    <property type="project" value="UniProtKB-KW"/>
</dbReference>
<evidence type="ECO:0000256" key="2">
    <source>
        <dbReference type="ARBA" id="ARBA00022737"/>
    </source>
</evidence>
<dbReference type="AlphaFoldDB" id="A0A7T7UVN3"/>
<reference evidence="4 5" key="1">
    <citation type="submission" date="2020-12" db="EMBL/GenBank/DDBJ databases">
        <title>FDA dAtabase for Regulatory Grade micrObial Sequences (FDA-ARGOS): Supporting development and validation of Infectious Disease Dx tests.</title>
        <authorList>
            <person name="Kerrigan L."/>
            <person name="Long C."/>
            <person name="Tallon L."/>
            <person name="Sadzewicz L."/>
            <person name="Zhao X."/>
            <person name="Boylan J."/>
            <person name="Ott S."/>
            <person name="Bowen H."/>
            <person name="Vavikolanu K."/>
            <person name="Mehta A."/>
            <person name="Aluvathingal J."/>
            <person name="Nadendla S."/>
            <person name="Yan Y."/>
            <person name="Sichtig H."/>
        </authorList>
    </citation>
    <scope>NUCLEOTIDE SEQUENCE [LARGE SCALE GENOMIC DNA]</scope>
    <source>
        <strain evidence="4 5">FDAARGOS_1031</strain>
    </source>
</reference>
<evidence type="ECO:0000256" key="3">
    <source>
        <dbReference type="ARBA" id="ARBA00023315"/>
    </source>
</evidence>
<dbReference type="EMBL" id="CP067018">
    <property type="protein sequence ID" value="QQN57022.1"/>
    <property type="molecule type" value="Genomic_DNA"/>
</dbReference>
<dbReference type="InterPro" id="IPR001451">
    <property type="entry name" value="Hexapep"/>
</dbReference>
<protein>
    <submittedName>
        <fullName evidence="4">Acyltransferase</fullName>
    </submittedName>
</protein>
<dbReference type="PANTHER" id="PTHR23416:SF78">
    <property type="entry name" value="LIPOPOLYSACCHARIDE BIOSYNTHESIS O-ACETYL TRANSFERASE WBBJ-RELATED"/>
    <property type="match status" value="1"/>
</dbReference>
<dbReference type="Pfam" id="PF00132">
    <property type="entry name" value="Hexapep"/>
    <property type="match status" value="1"/>
</dbReference>
<proteinExistence type="predicted"/>
<evidence type="ECO:0000313" key="5">
    <source>
        <dbReference type="Proteomes" id="UP000595426"/>
    </source>
</evidence>
<gene>
    <name evidence="4" type="ORF">I6H88_11165</name>
</gene>
<dbReference type="InterPro" id="IPR018357">
    <property type="entry name" value="Hexapep_transf_CS"/>
</dbReference>
<keyword evidence="5" id="KW-1185">Reference proteome</keyword>
<dbReference type="PANTHER" id="PTHR23416">
    <property type="entry name" value="SIALIC ACID SYNTHASE-RELATED"/>
    <property type="match status" value="1"/>
</dbReference>
<dbReference type="OrthoDB" id="9801697at2"/>
<name>A0A7T7UVN3_9FLAO</name>
<keyword evidence="1 4" id="KW-0808">Transferase</keyword>
<dbReference type="RefSeq" id="WP_108721292.1">
    <property type="nucleotide sequence ID" value="NZ_CBCSDR010000007.1"/>
</dbReference>
<dbReference type="GeneID" id="93131394"/>
<dbReference type="InterPro" id="IPR011004">
    <property type="entry name" value="Trimer_LpxA-like_sf"/>
</dbReference>
<dbReference type="Proteomes" id="UP000595426">
    <property type="component" value="Chromosome"/>
</dbReference>
<organism evidence="4 5">
    <name type="scientific">Elizabethkingia bruuniana</name>
    <dbReference type="NCBI Taxonomy" id="1756149"/>
    <lineage>
        <taxon>Bacteria</taxon>
        <taxon>Pseudomonadati</taxon>
        <taxon>Bacteroidota</taxon>
        <taxon>Flavobacteriia</taxon>
        <taxon>Flavobacteriales</taxon>
        <taxon>Weeksellaceae</taxon>
        <taxon>Elizabethkingia</taxon>
    </lineage>
</organism>